<dbReference type="InterPro" id="IPR009057">
    <property type="entry name" value="Homeodomain-like_sf"/>
</dbReference>
<dbReference type="Proteomes" id="UP000464314">
    <property type="component" value="Chromosome"/>
</dbReference>
<dbReference type="InterPro" id="IPR000281">
    <property type="entry name" value="HTH_RpiR"/>
</dbReference>
<dbReference type="PANTHER" id="PTHR30514:SF1">
    <property type="entry name" value="HTH-TYPE TRANSCRIPTIONAL REGULATOR HEXR-RELATED"/>
    <property type="match status" value="1"/>
</dbReference>
<dbReference type="InterPro" id="IPR035472">
    <property type="entry name" value="RpiR-like_SIS"/>
</dbReference>
<evidence type="ECO:0000256" key="2">
    <source>
        <dbReference type="ARBA" id="ARBA00023125"/>
    </source>
</evidence>
<reference evidence="6 7" key="1">
    <citation type="submission" date="2020-01" db="EMBL/GenBank/DDBJ databases">
        <title>Genome analysis of Anaerocolumna sp. CBA3638.</title>
        <authorList>
            <person name="Kim J."/>
            <person name="Roh S.W."/>
        </authorList>
    </citation>
    <scope>NUCLEOTIDE SEQUENCE [LARGE SCALE GENOMIC DNA]</scope>
    <source>
        <strain evidence="6 7">CBA3638</strain>
    </source>
</reference>
<accession>A0A6P1TSS3</accession>
<protein>
    <submittedName>
        <fullName evidence="6">SIS domain-containing protein</fullName>
    </submittedName>
</protein>
<dbReference type="PANTHER" id="PTHR30514">
    <property type="entry name" value="GLUCOKINASE"/>
    <property type="match status" value="1"/>
</dbReference>
<feature type="domain" description="HTH rpiR-type" evidence="4">
    <location>
        <begin position="1"/>
        <end position="73"/>
    </location>
</feature>
<dbReference type="Pfam" id="PF01418">
    <property type="entry name" value="HTH_6"/>
    <property type="match status" value="1"/>
</dbReference>
<dbReference type="GO" id="GO:1901135">
    <property type="term" value="P:carbohydrate derivative metabolic process"/>
    <property type="evidence" value="ECO:0007669"/>
    <property type="project" value="InterPro"/>
</dbReference>
<dbReference type="SUPFAM" id="SSF46689">
    <property type="entry name" value="Homeodomain-like"/>
    <property type="match status" value="1"/>
</dbReference>
<name>A0A6P1TSS3_9FIRM</name>
<dbReference type="Gene3D" id="3.40.50.10490">
    <property type="entry name" value="Glucose-6-phosphate isomerase like protein, domain 1"/>
    <property type="match status" value="1"/>
</dbReference>
<evidence type="ECO:0000313" key="6">
    <source>
        <dbReference type="EMBL" id="QHQ63259.1"/>
    </source>
</evidence>
<dbReference type="CDD" id="cd05013">
    <property type="entry name" value="SIS_RpiR"/>
    <property type="match status" value="1"/>
</dbReference>
<dbReference type="KEGG" id="anr:Ana3638_22830"/>
<dbReference type="InterPro" id="IPR001347">
    <property type="entry name" value="SIS_dom"/>
</dbReference>
<dbReference type="PROSITE" id="PS51071">
    <property type="entry name" value="HTH_RPIR"/>
    <property type="match status" value="1"/>
</dbReference>
<evidence type="ECO:0000256" key="1">
    <source>
        <dbReference type="ARBA" id="ARBA00023015"/>
    </source>
</evidence>
<keyword evidence="3" id="KW-0804">Transcription</keyword>
<keyword evidence="2" id="KW-0238">DNA-binding</keyword>
<dbReference type="Gene3D" id="1.10.10.10">
    <property type="entry name" value="Winged helix-like DNA-binding domain superfamily/Winged helix DNA-binding domain"/>
    <property type="match status" value="1"/>
</dbReference>
<dbReference type="GO" id="GO:0097367">
    <property type="term" value="F:carbohydrate derivative binding"/>
    <property type="evidence" value="ECO:0007669"/>
    <property type="project" value="InterPro"/>
</dbReference>
<proteinExistence type="predicted"/>
<organism evidence="6 7">
    <name type="scientific">Anaerocolumna sedimenticola</name>
    <dbReference type="NCBI Taxonomy" id="2696063"/>
    <lineage>
        <taxon>Bacteria</taxon>
        <taxon>Bacillati</taxon>
        <taxon>Bacillota</taxon>
        <taxon>Clostridia</taxon>
        <taxon>Lachnospirales</taxon>
        <taxon>Lachnospiraceae</taxon>
        <taxon>Anaerocolumna</taxon>
    </lineage>
</organism>
<evidence type="ECO:0000259" key="5">
    <source>
        <dbReference type="PROSITE" id="PS51464"/>
    </source>
</evidence>
<evidence type="ECO:0000259" key="4">
    <source>
        <dbReference type="PROSITE" id="PS51071"/>
    </source>
</evidence>
<gene>
    <name evidence="6" type="ORF">Ana3638_22830</name>
</gene>
<dbReference type="EMBL" id="CP048000">
    <property type="protein sequence ID" value="QHQ63259.1"/>
    <property type="molecule type" value="Genomic_DNA"/>
</dbReference>
<dbReference type="InterPro" id="IPR036388">
    <property type="entry name" value="WH-like_DNA-bd_sf"/>
</dbReference>
<dbReference type="SUPFAM" id="SSF53697">
    <property type="entry name" value="SIS domain"/>
    <property type="match status" value="1"/>
</dbReference>
<dbReference type="GO" id="GO:0003700">
    <property type="term" value="F:DNA-binding transcription factor activity"/>
    <property type="evidence" value="ECO:0007669"/>
    <property type="project" value="InterPro"/>
</dbReference>
<dbReference type="RefSeq" id="WP_161840081.1">
    <property type="nucleotide sequence ID" value="NZ_CP048000.1"/>
</dbReference>
<keyword evidence="1" id="KW-0805">Transcription regulation</keyword>
<evidence type="ECO:0000256" key="3">
    <source>
        <dbReference type="ARBA" id="ARBA00023163"/>
    </source>
</evidence>
<feature type="domain" description="SIS" evidence="5">
    <location>
        <begin position="104"/>
        <end position="237"/>
    </location>
</feature>
<evidence type="ECO:0000313" key="7">
    <source>
        <dbReference type="Proteomes" id="UP000464314"/>
    </source>
</evidence>
<dbReference type="InterPro" id="IPR046348">
    <property type="entry name" value="SIS_dom_sf"/>
</dbReference>
<dbReference type="PROSITE" id="PS51464">
    <property type="entry name" value="SIS"/>
    <property type="match status" value="1"/>
</dbReference>
<sequence>MFSYETIQKFNETEIMIYKYIMDNSEKIPYMTIRELADVIHVSTSTILRFCNKINCDGYKEFKEKFMKHIEQIREIPPREDLSELLLYFKRTNTNSFEQKIKQGADFIRKAETVIFIGMGSSGALARYGARYFSNLGKFSIGLEDTYYPILKDKPKATVVIALSVSGETKEVIDLIDQFKLNQCSILSITNQSHSSIAMMSDWNISYNMEMQRINGGYNATTQVPVLFLIEALARRI</sequence>
<dbReference type="GO" id="GO:0003677">
    <property type="term" value="F:DNA binding"/>
    <property type="evidence" value="ECO:0007669"/>
    <property type="project" value="UniProtKB-KW"/>
</dbReference>
<dbReference type="AlphaFoldDB" id="A0A6P1TSS3"/>
<dbReference type="Pfam" id="PF01380">
    <property type="entry name" value="SIS"/>
    <property type="match status" value="1"/>
</dbReference>
<dbReference type="InterPro" id="IPR047640">
    <property type="entry name" value="RpiR-like"/>
</dbReference>
<keyword evidence="7" id="KW-1185">Reference proteome</keyword>